<proteinExistence type="predicted"/>
<sequence>MKKEDQIKFIQLLGGVSAVADVCGITRGAVSQWQKNGIPKAQMNFLKVKFPNQYKQISDGIRR</sequence>
<dbReference type="EMBL" id="NWZY01000019">
    <property type="protein sequence ID" value="RQK77898.1"/>
    <property type="molecule type" value="Genomic_DNA"/>
</dbReference>
<dbReference type="Proteomes" id="UP000283666">
    <property type="component" value="Unassembled WGS sequence"/>
</dbReference>
<protein>
    <recommendedName>
        <fullName evidence="3">Cro/Cl family transcriptional regulator</fullName>
    </recommendedName>
</protein>
<accession>A0A425B288</accession>
<dbReference type="Pfam" id="PF14549">
    <property type="entry name" value="P22_Cro"/>
    <property type="match status" value="1"/>
</dbReference>
<reference evidence="1 2" key="1">
    <citation type="submission" date="2017-09" db="EMBL/GenBank/DDBJ databases">
        <title>Phenotypic and genotypic characterization of Colombian isolates of Neisseria meningitidis recovered from invasive disease.</title>
        <authorList>
            <person name="Duarte C."/>
            <person name="Gabastou J.M."/>
            <person name="Moreno J."/>
        </authorList>
    </citation>
    <scope>NUCLEOTIDE SEQUENCE [LARGE SCALE GENOMIC DNA]</scope>
    <source>
        <strain evidence="1 2">INS-Nm1012</strain>
    </source>
</reference>
<evidence type="ECO:0000313" key="1">
    <source>
        <dbReference type="EMBL" id="RQK77898.1"/>
    </source>
</evidence>
<name>A0A425B288_NEIME</name>
<dbReference type="Gene3D" id="1.10.260.40">
    <property type="entry name" value="lambda repressor-like DNA-binding domains"/>
    <property type="match status" value="1"/>
</dbReference>
<evidence type="ECO:0000313" key="2">
    <source>
        <dbReference type="Proteomes" id="UP000283666"/>
    </source>
</evidence>
<gene>
    <name evidence="1" type="ORF">COH52_07510</name>
</gene>
<dbReference type="SUPFAM" id="SSF47413">
    <property type="entry name" value="lambda repressor-like DNA-binding domains"/>
    <property type="match status" value="1"/>
</dbReference>
<evidence type="ECO:0008006" key="3">
    <source>
        <dbReference type="Google" id="ProtNLM"/>
    </source>
</evidence>
<comment type="caution">
    <text evidence="1">The sequence shown here is derived from an EMBL/GenBank/DDBJ whole genome shotgun (WGS) entry which is preliminary data.</text>
</comment>
<organism evidence="1 2">
    <name type="scientific">Neisseria meningitidis</name>
    <dbReference type="NCBI Taxonomy" id="487"/>
    <lineage>
        <taxon>Bacteria</taxon>
        <taxon>Pseudomonadati</taxon>
        <taxon>Pseudomonadota</taxon>
        <taxon>Betaproteobacteria</taxon>
        <taxon>Neisseriales</taxon>
        <taxon>Neisseriaceae</taxon>
        <taxon>Neisseria</taxon>
    </lineage>
</organism>
<dbReference type="RefSeq" id="WP_021439585.1">
    <property type="nucleotide sequence ID" value="NZ_CP012394.1"/>
</dbReference>
<dbReference type="AlphaFoldDB" id="A0A425B288"/>
<dbReference type="InterPro" id="IPR010982">
    <property type="entry name" value="Lambda_DNA-bd_dom_sf"/>
</dbReference>
<dbReference type="GO" id="GO:0003677">
    <property type="term" value="F:DNA binding"/>
    <property type="evidence" value="ECO:0007669"/>
    <property type="project" value="InterPro"/>
</dbReference>